<dbReference type="AlphaFoldDB" id="A0A369TEY8"/>
<keyword evidence="3" id="KW-1185">Reference proteome</keyword>
<comment type="caution">
    <text evidence="2">The sequence shown here is derived from an EMBL/GenBank/DDBJ whole genome shotgun (WGS) entry which is preliminary data.</text>
</comment>
<evidence type="ECO:0000313" key="2">
    <source>
        <dbReference type="EMBL" id="RDD63144.1"/>
    </source>
</evidence>
<accession>A0A369TEY8</accession>
<dbReference type="RefSeq" id="WP_114581095.1">
    <property type="nucleotide sequence ID" value="NZ_QPMH01000003.1"/>
</dbReference>
<evidence type="ECO:0000313" key="3">
    <source>
        <dbReference type="Proteomes" id="UP000253941"/>
    </source>
</evidence>
<proteinExistence type="predicted"/>
<name>A0A369TEY8_9PROT</name>
<gene>
    <name evidence="2" type="ORF">DRB17_05090</name>
</gene>
<dbReference type="Proteomes" id="UP000253941">
    <property type="component" value="Unassembled WGS sequence"/>
</dbReference>
<protein>
    <submittedName>
        <fullName evidence="2">Uncharacterized protein</fullName>
    </submittedName>
</protein>
<sequence>MQIPGGQVNPGLSFFRALQGLTERPQQPAQTAQQTSTARATDTDEATLKARSEVQQASRPADPTESAARAAETGARHPRGSFVDITV</sequence>
<feature type="compositionally biased region" description="Low complexity" evidence="1">
    <location>
        <begin position="24"/>
        <end position="40"/>
    </location>
</feature>
<feature type="region of interest" description="Disordered" evidence="1">
    <location>
        <begin position="19"/>
        <end position="87"/>
    </location>
</feature>
<evidence type="ECO:0000256" key="1">
    <source>
        <dbReference type="SAM" id="MobiDB-lite"/>
    </source>
</evidence>
<organism evidence="2 3">
    <name type="scientific">Ferruginivarius sediminum</name>
    <dbReference type="NCBI Taxonomy" id="2661937"/>
    <lineage>
        <taxon>Bacteria</taxon>
        <taxon>Pseudomonadati</taxon>
        <taxon>Pseudomonadota</taxon>
        <taxon>Alphaproteobacteria</taxon>
        <taxon>Rhodospirillales</taxon>
        <taxon>Rhodospirillaceae</taxon>
        <taxon>Ferruginivarius</taxon>
    </lineage>
</organism>
<dbReference type="EMBL" id="QPMH01000003">
    <property type="protein sequence ID" value="RDD63144.1"/>
    <property type="molecule type" value="Genomic_DNA"/>
</dbReference>
<reference evidence="2 3" key="1">
    <citation type="submission" date="2018-07" db="EMBL/GenBank/DDBJ databases">
        <title>Venubactetium sediminum gen. nov., sp. nov., isolated from a marine solar saltern.</title>
        <authorList>
            <person name="Wang S."/>
        </authorList>
    </citation>
    <scope>NUCLEOTIDE SEQUENCE [LARGE SCALE GENOMIC DNA]</scope>
    <source>
        <strain evidence="2 3">WD2A32</strain>
    </source>
</reference>